<sequence length="75" mass="7833">MAIPKAFSPKATPCSSAPQWRIAGTPAQQGHEAASMALVGHGKATASSGMQERPLTPTETLLTVKGTTHHLPHCF</sequence>
<name>A0A2P4SAT3_BAMTH</name>
<evidence type="ECO:0000313" key="3">
    <source>
        <dbReference type="Proteomes" id="UP000237246"/>
    </source>
</evidence>
<proteinExistence type="predicted"/>
<comment type="caution">
    <text evidence="2">The sequence shown here is derived from an EMBL/GenBank/DDBJ whole genome shotgun (WGS) entry which is preliminary data.</text>
</comment>
<organism evidence="2 3">
    <name type="scientific">Bambusicola thoracicus</name>
    <name type="common">Chinese bamboo-partridge</name>
    <name type="synonym">Perdix thoracica</name>
    <dbReference type="NCBI Taxonomy" id="9083"/>
    <lineage>
        <taxon>Eukaryota</taxon>
        <taxon>Metazoa</taxon>
        <taxon>Chordata</taxon>
        <taxon>Craniata</taxon>
        <taxon>Vertebrata</taxon>
        <taxon>Euteleostomi</taxon>
        <taxon>Archelosauria</taxon>
        <taxon>Archosauria</taxon>
        <taxon>Dinosauria</taxon>
        <taxon>Saurischia</taxon>
        <taxon>Theropoda</taxon>
        <taxon>Coelurosauria</taxon>
        <taxon>Aves</taxon>
        <taxon>Neognathae</taxon>
        <taxon>Galloanserae</taxon>
        <taxon>Galliformes</taxon>
        <taxon>Phasianidae</taxon>
        <taxon>Perdicinae</taxon>
        <taxon>Bambusicola</taxon>
    </lineage>
</organism>
<gene>
    <name evidence="2" type="ORF">CIB84_015032</name>
</gene>
<dbReference type="AlphaFoldDB" id="A0A2P4SAT3"/>
<evidence type="ECO:0000313" key="2">
    <source>
        <dbReference type="EMBL" id="POI21221.1"/>
    </source>
</evidence>
<dbReference type="Proteomes" id="UP000237246">
    <property type="component" value="Unassembled WGS sequence"/>
</dbReference>
<evidence type="ECO:0000256" key="1">
    <source>
        <dbReference type="SAM" id="MobiDB-lite"/>
    </source>
</evidence>
<protein>
    <submittedName>
        <fullName evidence="2">Uncharacterized protein</fullName>
    </submittedName>
</protein>
<keyword evidence="3" id="KW-1185">Reference proteome</keyword>
<reference evidence="2 3" key="1">
    <citation type="submission" date="2018-01" db="EMBL/GenBank/DDBJ databases">
        <title>Comparison of the Chinese Bamboo Partridge and Red Junglefowl genome sequences highlights the importance of demography in genome evolution.</title>
        <authorList>
            <person name="Tiley G.P."/>
            <person name="Kimball R.T."/>
            <person name="Braun E.L."/>
            <person name="Burleigh J.G."/>
        </authorList>
    </citation>
    <scope>NUCLEOTIDE SEQUENCE [LARGE SCALE GENOMIC DNA]</scope>
    <source>
        <strain evidence="2">RTK389</strain>
        <tissue evidence="2">Blood</tissue>
    </source>
</reference>
<accession>A0A2P4SAT3</accession>
<feature type="region of interest" description="Disordered" evidence="1">
    <location>
        <begin position="1"/>
        <end position="56"/>
    </location>
</feature>
<dbReference type="EMBL" id="PPHD01071884">
    <property type="protein sequence ID" value="POI21221.1"/>
    <property type="molecule type" value="Genomic_DNA"/>
</dbReference>